<keyword evidence="1" id="KW-1133">Transmembrane helix</keyword>
<feature type="transmembrane region" description="Helical" evidence="1">
    <location>
        <begin position="56"/>
        <end position="80"/>
    </location>
</feature>
<dbReference type="Proteomes" id="UP000463939">
    <property type="component" value="Chromosome"/>
</dbReference>
<dbReference type="KEGG" id="sniv:SFSGTM_26970"/>
<protein>
    <submittedName>
        <fullName evidence="2">Uncharacterized protein</fullName>
    </submittedName>
</protein>
<keyword evidence="1" id="KW-0472">Membrane</keyword>
<dbReference type="AlphaFoldDB" id="A0A809RJ89"/>
<keyword evidence="3" id="KW-1185">Reference proteome</keyword>
<organism evidence="2 3">
    <name type="scientific">Sulfuriferula nivalis</name>
    <dbReference type="NCBI Taxonomy" id="2675298"/>
    <lineage>
        <taxon>Bacteria</taxon>
        <taxon>Pseudomonadati</taxon>
        <taxon>Pseudomonadota</taxon>
        <taxon>Betaproteobacteria</taxon>
        <taxon>Nitrosomonadales</taxon>
        <taxon>Sulfuricellaceae</taxon>
        <taxon>Sulfuriferula</taxon>
    </lineage>
</organism>
<feature type="transmembrane region" description="Helical" evidence="1">
    <location>
        <begin position="25"/>
        <end position="44"/>
    </location>
</feature>
<reference evidence="3" key="1">
    <citation type="submission" date="2019-11" db="EMBL/GenBank/DDBJ databases">
        <title>Isolation and characterization of a novel species in the genus Sulfuriferula.</title>
        <authorList>
            <person name="Mochizuki J."/>
            <person name="Kojima H."/>
            <person name="Fukui M."/>
        </authorList>
    </citation>
    <scope>NUCLEOTIDE SEQUENCE [LARGE SCALE GENOMIC DNA]</scope>
    <source>
        <strain evidence="3">SGTM</strain>
    </source>
</reference>
<dbReference type="EMBL" id="AP021881">
    <property type="protein sequence ID" value="BBP01989.1"/>
    <property type="molecule type" value="Genomic_DNA"/>
</dbReference>
<keyword evidence="1" id="KW-0812">Transmembrane</keyword>
<sequence length="129" mass="13711">MLFIGGALLGFFIIAFNPSTEFSPLPALLLCSPAIVIVSILAAIAHRHIVRNNYFFAMLIGSAIALLTTVIYATLILIIAPSMLTTGMFLVGYFSAIISIAVLPFSAVGALAGFLSKYAARSNNKYHAD</sequence>
<evidence type="ECO:0000313" key="3">
    <source>
        <dbReference type="Proteomes" id="UP000463939"/>
    </source>
</evidence>
<accession>A0A809RJ89</accession>
<feature type="transmembrane region" description="Helical" evidence="1">
    <location>
        <begin position="92"/>
        <end position="115"/>
    </location>
</feature>
<evidence type="ECO:0000256" key="1">
    <source>
        <dbReference type="SAM" id="Phobius"/>
    </source>
</evidence>
<proteinExistence type="predicted"/>
<gene>
    <name evidence="2" type="ORF">SFSGTM_26970</name>
</gene>
<evidence type="ECO:0000313" key="2">
    <source>
        <dbReference type="EMBL" id="BBP01989.1"/>
    </source>
</evidence>
<name>A0A809RJ89_9PROT</name>